<name>A0A0D2UZR4_GOSRA</name>
<accession>A0A0D2UZR4</accession>
<dbReference type="Gramene" id="KJB74584">
    <property type="protein sequence ID" value="KJB74584"/>
    <property type="gene ID" value="B456_012G080200"/>
</dbReference>
<proteinExistence type="predicted"/>
<sequence length="74" mass="8422">MASLLLLLSELLRRHEPGFAFVTQPPTTTSSMSFTVKKPLRKDGKKHEELEDLSVEEDPQEQRVSVEQVMALKL</sequence>
<reference evidence="2 3" key="1">
    <citation type="journal article" date="2012" name="Nature">
        <title>Repeated polyploidization of Gossypium genomes and the evolution of spinnable cotton fibres.</title>
        <authorList>
            <person name="Paterson A.H."/>
            <person name="Wendel J.F."/>
            <person name="Gundlach H."/>
            <person name="Guo H."/>
            <person name="Jenkins J."/>
            <person name="Jin D."/>
            <person name="Llewellyn D."/>
            <person name="Showmaker K.C."/>
            <person name="Shu S."/>
            <person name="Udall J."/>
            <person name="Yoo M.J."/>
            <person name="Byers R."/>
            <person name="Chen W."/>
            <person name="Doron-Faigenboim A."/>
            <person name="Duke M.V."/>
            <person name="Gong L."/>
            <person name="Grimwood J."/>
            <person name="Grover C."/>
            <person name="Grupp K."/>
            <person name="Hu G."/>
            <person name="Lee T.H."/>
            <person name="Li J."/>
            <person name="Lin L."/>
            <person name="Liu T."/>
            <person name="Marler B.S."/>
            <person name="Page J.T."/>
            <person name="Roberts A.W."/>
            <person name="Romanel E."/>
            <person name="Sanders W.S."/>
            <person name="Szadkowski E."/>
            <person name="Tan X."/>
            <person name="Tang H."/>
            <person name="Xu C."/>
            <person name="Wang J."/>
            <person name="Wang Z."/>
            <person name="Zhang D."/>
            <person name="Zhang L."/>
            <person name="Ashrafi H."/>
            <person name="Bedon F."/>
            <person name="Bowers J.E."/>
            <person name="Brubaker C.L."/>
            <person name="Chee P.W."/>
            <person name="Das S."/>
            <person name="Gingle A.R."/>
            <person name="Haigler C.H."/>
            <person name="Harker D."/>
            <person name="Hoffmann L.V."/>
            <person name="Hovav R."/>
            <person name="Jones D.C."/>
            <person name="Lemke C."/>
            <person name="Mansoor S."/>
            <person name="ur Rahman M."/>
            <person name="Rainville L.N."/>
            <person name="Rambani A."/>
            <person name="Reddy U.K."/>
            <person name="Rong J.K."/>
            <person name="Saranga Y."/>
            <person name="Scheffler B.E."/>
            <person name="Scheffler J.A."/>
            <person name="Stelly D.M."/>
            <person name="Triplett B.A."/>
            <person name="Van Deynze A."/>
            <person name="Vaslin M.F."/>
            <person name="Waghmare V.N."/>
            <person name="Walford S.A."/>
            <person name="Wright R.J."/>
            <person name="Zaki E.A."/>
            <person name="Zhang T."/>
            <person name="Dennis E.S."/>
            <person name="Mayer K.F."/>
            <person name="Peterson D.G."/>
            <person name="Rokhsar D.S."/>
            <person name="Wang X."/>
            <person name="Schmutz J."/>
        </authorList>
    </citation>
    <scope>NUCLEOTIDE SEQUENCE [LARGE SCALE GENOMIC DNA]</scope>
</reference>
<dbReference type="Proteomes" id="UP000032304">
    <property type="component" value="Chromosome 12"/>
</dbReference>
<dbReference type="EMBL" id="CM001751">
    <property type="protein sequence ID" value="KJB74584.1"/>
    <property type="molecule type" value="Genomic_DNA"/>
</dbReference>
<keyword evidence="3" id="KW-1185">Reference proteome</keyword>
<evidence type="ECO:0000313" key="3">
    <source>
        <dbReference type="Proteomes" id="UP000032304"/>
    </source>
</evidence>
<evidence type="ECO:0000313" key="2">
    <source>
        <dbReference type="EMBL" id="KJB74584.1"/>
    </source>
</evidence>
<protein>
    <submittedName>
        <fullName evidence="2">Uncharacterized protein</fullName>
    </submittedName>
</protein>
<evidence type="ECO:0000256" key="1">
    <source>
        <dbReference type="SAM" id="MobiDB-lite"/>
    </source>
</evidence>
<organism evidence="2 3">
    <name type="scientific">Gossypium raimondii</name>
    <name type="common">Peruvian cotton</name>
    <name type="synonym">Gossypium klotzschianum subsp. raimondii</name>
    <dbReference type="NCBI Taxonomy" id="29730"/>
    <lineage>
        <taxon>Eukaryota</taxon>
        <taxon>Viridiplantae</taxon>
        <taxon>Streptophyta</taxon>
        <taxon>Embryophyta</taxon>
        <taxon>Tracheophyta</taxon>
        <taxon>Spermatophyta</taxon>
        <taxon>Magnoliopsida</taxon>
        <taxon>eudicotyledons</taxon>
        <taxon>Gunneridae</taxon>
        <taxon>Pentapetalae</taxon>
        <taxon>rosids</taxon>
        <taxon>malvids</taxon>
        <taxon>Malvales</taxon>
        <taxon>Malvaceae</taxon>
        <taxon>Malvoideae</taxon>
        <taxon>Gossypium</taxon>
    </lineage>
</organism>
<dbReference type="AlphaFoldDB" id="A0A0D2UZR4"/>
<feature type="compositionally biased region" description="Acidic residues" evidence="1">
    <location>
        <begin position="50"/>
        <end position="59"/>
    </location>
</feature>
<feature type="region of interest" description="Disordered" evidence="1">
    <location>
        <begin position="28"/>
        <end position="62"/>
    </location>
</feature>
<dbReference type="OMA" id="HEPDFAF"/>
<gene>
    <name evidence="2" type="ORF">B456_012G080200</name>
</gene>